<dbReference type="EMBL" id="UYWX01004717">
    <property type="protein sequence ID" value="VDM25149.1"/>
    <property type="molecule type" value="Genomic_DNA"/>
</dbReference>
<evidence type="ECO:0000313" key="1">
    <source>
        <dbReference type="EMBL" id="VDM25149.1"/>
    </source>
</evidence>
<proteinExistence type="predicted"/>
<dbReference type="Proteomes" id="UP000274429">
    <property type="component" value="Unassembled WGS sequence"/>
</dbReference>
<accession>A0A0R3WUW7</accession>
<name>A0A0R3WUW7_HYDTA</name>
<dbReference type="AlphaFoldDB" id="A0A0R3WUW7"/>
<dbReference type="OrthoDB" id="10028801at2759"/>
<dbReference type="WBParaSite" id="TTAC_0000455701-mRNA-1">
    <property type="protein sequence ID" value="TTAC_0000455701-mRNA-1"/>
    <property type="gene ID" value="TTAC_0000455701"/>
</dbReference>
<keyword evidence="2" id="KW-1185">Reference proteome</keyword>
<dbReference type="STRING" id="6205.A0A0R3WUW7"/>
<evidence type="ECO:0000313" key="2">
    <source>
        <dbReference type="Proteomes" id="UP000274429"/>
    </source>
</evidence>
<sequence length="123" mass="13892">MAAGARQQVCHHQEEQKVFAQIGIPVFLTCASDESRPPALLEINFNDEKIALSSRNWTTCKETEESKWQSVRLILRLLIKYEFIVPLSVKCEVKNGEDFTESGPLRKPFEAIASGAIHLHGRI</sequence>
<reference evidence="3" key="1">
    <citation type="submission" date="2017-02" db="UniProtKB">
        <authorList>
            <consortium name="WormBaseParasite"/>
        </authorList>
    </citation>
    <scope>IDENTIFICATION</scope>
</reference>
<evidence type="ECO:0000313" key="3">
    <source>
        <dbReference type="WBParaSite" id="TTAC_0000455701-mRNA-1"/>
    </source>
</evidence>
<organism evidence="3">
    <name type="scientific">Hydatigena taeniaeformis</name>
    <name type="common">Feline tapeworm</name>
    <name type="synonym">Taenia taeniaeformis</name>
    <dbReference type="NCBI Taxonomy" id="6205"/>
    <lineage>
        <taxon>Eukaryota</taxon>
        <taxon>Metazoa</taxon>
        <taxon>Spiralia</taxon>
        <taxon>Lophotrochozoa</taxon>
        <taxon>Platyhelminthes</taxon>
        <taxon>Cestoda</taxon>
        <taxon>Eucestoda</taxon>
        <taxon>Cyclophyllidea</taxon>
        <taxon>Taeniidae</taxon>
        <taxon>Hydatigera</taxon>
    </lineage>
</organism>
<reference evidence="1 2" key="2">
    <citation type="submission" date="2018-11" db="EMBL/GenBank/DDBJ databases">
        <authorList>
            <consortium name="Pathogen Informatics"/>
        </authorList>
    </citation>
    <scope>NUCLEOTIDE SEQUENCE [LARGE SCALE GENOMIC DNA]</scope>
</reference>
<protein>
    <submittedName>
        <fullName evidence="3">Nucleoplasmin domain-containing protein</fullName>
    </submittedName>
</protein>
<gene>
    <name evidence="1" type="ORF">TTAC_LOCUS4543</name>
</gene>